<dbReference type="InterPro" id="IPR045076">
    <property type="entry name" value="MutS"/>
</dbReference>
<dbReference type="OrthoDB" id="1712679at2759"/>
<dbReference type="GO" id="GO:0006298">
    <property type="term" value="P:mismatch repair"/>
    <property type="evidence" value="ECO:0007669"/>
    <property type="project" value="InterPro"/>
</dbReference>
<dbReference type="AlphaFoldDB" id="A0A835UIH8"/>
<dbReference type="PANTHER" id="PTHR11361:SF122">
    <property type="entry name" value="DNA MISMATCH REPAIR PROTEIN MSH3"/>
    <property type="match status" value="1"/>
</dbReference>
<keyword evidence="1" id="KW-0227">DNA damage</keyword>
<dbReference type="InterPro" id="IPR036187">
    <property type="entry name" value="DNA_mismatch_repair_MutS_sf"/>
</dbReference>
<dbReference type="Pfam" id="PF05192">
    <property type="entry name" value="MutS_III"/>
    <property type="match status" value="1"/>
</dbReference>
<dbReference type="SUPFAM" id="SSF48334">
    <property type="entry name" value="DNA repair protein MutS, domain III"/>
    <property type="match status" value="1"/>
</dbReference>
<evidence type="ECO:0000313" key="4">
    <source>
        <dbReference type="Proteomes" id="UP000639772"/>
    </source>
</evidence>
<dbReference type="PANTHER" id="PTHR11361">
    <property type="entry name" value="DNA MISMATCH REPAIR PROTEIN MUTS FAMILY MEMBER"/>
    <property type="match status" value="1"/>
</dbReference>
<reference evidence="3 4" key="1">
    <citation type="journal article" date="2020" name="Nat. Food">
        <title>A phased Vanilla planifolia genome enables genetic improvement of flavour and production.</title>
        <authorList>
            <person name="Hasing T."/>
            <person name="Tang H."/>
            <person name="Brym M."/>
            <person name="Khazi F."/>
            <person name="Huang T."/>
            <person name="Chambers A.H."/>
        </authorList>
    </citation>
    <scope>NUCLEOTIDE SEQUENCE [LARGE SCALE GENOMIC DNA]</scope>
    <source>
        <tissue evidence="3">Leaf</tissue>
    </source>
</reference>
<keyword evidence="1" id="KW-0234">DNA repair</keyword>
<dbReference type="EMBL" id="JADCNM010000011">
    <property type="protein sequence ID" value="KAG0462010.1"/>
    <property type="molecule type" value="Genomic_DNA"/>
</dbReference>
<dbReference type="GO" id="GO:0005634">
    <property type="term" value="C:nucleus"/>
    <property type="evidence" value="ECO:0007669"/>
    <property type="project" value="TreeGrafter"/>
</dbReference>
<accession>A0A835UIH8</accession>
<dbReference type="GO" id="GO:0006312">
    <property type="term" value="P:mitotic recombination"/>
    <property type="evidence" value="ECO:0007669"/>
    <property type="project" value="TreeGrafter"/>
</dbReference>
<comment type="caution">
    <text evidence="3">The sequence shown here is derived from an EMBL/GenBank/DDBJ whole genome shotgun (WGS) entry which is preliminary data.</text>
</comment>
<dbReference type="InterPro" id="IPR007696">
    <property type="entry name" value="DNA_mismatch_repair_MutS_core"/>
</dbReference>
<dbReference type="Gene3D" id="1.10.1420.10">
    <property type="match status" value="1"/>
</dbReference>
<feature type="domain" description="DNA mismatch repair protein MutS core" evidence="2">
    <location>
        <begin position="2"/>
        <end position="59"/>
    </location>
</feature>
<sequence length="110" mass="12506">MEVLKNNYNGSIEGSLLHAMDRTSTSFGSRLLKHWVTHPLCDRNSIIARLDAVAEIAESMDSIEVHKRSFGRRKLLQCTCTNGNWFQYFSSYKDVGKVTRYPAGDSKNFS</sequence>
<gene>
    <name evidence="3" type="ORF">HPP92_020486</name>
</gene>
<organism evidence="3 4">
    <name type="scientific">Vanilla planifolia</name>
    <name type="common">Vanilla</name>
    <dbReference type="NCBI Taxonomy" id="51239"/>
    <lineage>
        <taxon>Eukaryota</taxon>
        <taxon>Viridiplantae</taxon>
        <taxon>Streptophyta</taxon>
        <taxon>Embryophyta</taxon>
        <taxon>Tracheophyta</taxon>
        <taxon>Spermatophyta</taxon>
        <taxon>Magnoliopsida</taxon>
        <taxon>Liliopsida</taxon>
        <taxon>Asparagales</taxon>
        <taxon>Orchidaceae</taxon>
        <taxon>Vanilloideae</taxon>
        <taxon>Vanilleae</taxon>
        <taxon>Vanilla</taxon>
    </lineage>
</organism>
<dbReference type="GO" id="GO:0030983">
    <property type="term" value="F:mismatched DNA binding"/>
    <property type="evidence" value="ECO:0007669"/>
    <property type="project" value="InterPro"/>
</dbReference>
<evidence type="ECO:0000256" key="1">
    <source>
        <dbReference type="ARBA" id="ARBA00023204"/>
    </source>
</evidence>
<evidence type="ECO:0000313" key="3">
    <source>
        <dbReference type="EMBL" id="KAG0462010.1"/>
    </source>
</evidence>
<evidence type="ECO:0000259" key="2">
    <source>
        <dbReference type="Pfam" id="PF05192"/>
    </source>
</evidence>
<dbReference type="Proteomes" id="UP000639772">
    <property type="component" value="Chromosome 11"/>
</dbReference>
<protein>
    <recommendedName>
        <fullName evidence="2">DNA mismatch repair protein MutS core domain-containing protein</fullName>
    </recommendedName>
</protein>
<proteinExistence type="predicted"/>
<dbReference type="GO" id="GO:0140664">
    <property type="term" value="F:ATP-dependent DNA damage sensor activity"/>
    <property type="evidence" value="ECO:0007669"/>
    <property type="project" value="InterPro"/>
</dbReference>
<name>A0A835UIH8_VANPL</name>
<dbReference type="GO" id="GO:0005524">
    <property type="term" value="F:ATP binding"/>
    <property type="evidence" value="ECO:0007669"/>
    <property type="project" value="InterPro"/>
</dbReference>